<evidence type="ECO:0000256" key="1">
    <source>
        <dbReference type="PIRSR" id="PIRSR001359-3"/>
    </source>
</evidence>
<sequence>MLRWDSTKNKACQILKVAKDGGCGVQAPIALLIHAATKAARSVSVPIAIHLNHTQDKSMIRYAADELPFDKLVSYCHARGIATEAEPSRIEGGGDGIADTADLDGTLTTPEQVEDYNNTGIDFLAPAFDNVHGEYNQRGPILDNDRLDQIRLAAAGRVRLVLHGTNDFPEDTMKRCIAGGIFKVNVNRLVLNDYLAYIRQNSHKLNLTSLMEQDVRHARKLVEWQMEVCGSVGKA</sequence>
<feature type="binding site" evidence="1">
    <location>
        <position position="53"/>
    </location>
    <ligand>
        <name>Zn(2+)</name>
        <dbReference type="ChEBI" id="CHEBI:29105"/>
        <label>1</label>
        <note>catalytic</note>
    </ligand>
</feature>
<comment type="similarity">
    <text evidence="2">Belongs to the class II fructose-bisphosphate aldolase family.</text>
</comment>
<protein>
    <recommendedName>
        <fullName evidence="2">Fructose-bisphosphate aldolase</fullName>
        <shortName evidence="2">FBP aldolase</shortName>
        <ecNumber evidence="2">4.1.2.13</ecNumber>
    </recommendedName>
</protein>
<dbReference type="InterPro" id="IPR000771">
    <property type="entry name" value="FBA_II"/>
</dbReference>
<dbReference type="GO" id="GO:0008270">
    <property type="term" value="F:zinc ion binding"/>
    <property type="evidence" value="ECO:0007669"/>
    <property type="project" value="UniProtKB-UniRule"/>
</dbReference>
<comment type="catalytic activity">
    <reaction evidence="2">
        <text>beta-D-fructose 1,6-bisphosphate = D-glyceraldehyde 3-phosphate + dihydroxyacetone phosphate</text>
        <dbReference type="Rhea" id="RHEA:14729"/>
        <dbReference type="ChEBI" id="CHEBI:32966"/>
        <dbReference type="ChEBI" id="CHEBI:57642"/>
        <dbReference type="ChEBI" id="CHEBI:59776"/>
        <dbReference type="EC" id="4.1.2.13"/>
    </reaction>
</comment>
<dbReference type="PIRSF" id="PIRSF001359">
    <property type="entry name" value="F_bP_aldolase_II"/>
    <property type="match status" value="1"/>
</dbReference>
<feature type="binding site" evidence="1">
    <location>
        <position position="163"/>
    </location>
    <ligand>
        <name>Zn(2+)</name>
        <dbReference type="ChEBI" id="CHEBI:29105"/>
        <label>1</label>
        <note>catalytic</note>
    </ligand>
</feature>
<comment type="caution">
    <text evidence="3">The sequence shown here is derived from an EMBL/GenBank/DDBJ whole genome shotgun (WGS) entry which is preliminary data.</text>
</comment>
<dbReference type="AlphaFoldDB" id="A0A9P9IEI1"/>
<comment type="function">
    <text evidence="2">Catalyzes the aldol condensation of dihydroxyacetone phosphate (DHAP or glycerone-phosphate) with glyceraldehyde 3-phosphate (G3P) to form fructose 1,6-bisphosphate (FBP) in gluconeogenesis and the reverse reaction in glycolysis.</text>
</comment>
<accession>A0A9P9IEI1</accession>
<dbReference type="GO" id="GO:0006096">
    <property type="term" value="P:glycolytic process"/>
    <property type="evidence" value="ECO:0007669"/>
    <property type="project" value="UniProtKB-KW"/>
</dbReference>
<feature type="binding site" evidence="1">
    <location>
        <position position="132"/>
    </location>
    <ligand>
        <name>Zn(2+)</name>
        <dbReference type="ChEBI" id="CHEBI:29105"/>
        <label>1</label>
        <note>catalytic</note>
    </ligand>
</feature>
<keyword evidence="1 2" id="KW-0479">Metal-binding</keyword>
<dbReference type="EC" id="4.1.2.13" evidence="2"/>
<keyword evidence="2" id="KW-0456">Lyase</keyword>
<organism evidence="3 4">
    <name type="scientific">Dactylonectria estremocensis</name>
    <dbReference type="NCBI Taxonomy" id="1079267"/>
    <lineage>
        <taxon>Eukaryota</taxon>
        <taxon>Fungi</taxon>
        <taxon>Dikarya</taxon>
        <taxon>Ascomycota</taxon>
        <taxon>Pezizomycotina</taxon>
        <taxon>Sordariomycetes</taxon>
        <taxon>Hypocreomycetidae</taxon>
        <taxon>Hypocreales</taxon>
        <taxon>Nectriaceae</taxon>
        <taxon>Dactylonectria</taxon>
    </lineage>
</organism>
<comment type="cofactor">
    <cofactor evidence="1 2">
        <name>Zn(2+)</name>
        <dbReference type="ChEBI" id="CHEBI:29105"/>
    </cofactor>
    <text evidence="1 2">Binds 2 Zn(2+) ions per subunit. One is catalytic and the other provides a structural contribution.</text>
</comment>
<dbReference type="PANTHER" id="PTHR30304">
    <property type="entry name" value="D-TAGATOSE-1,6-BISPHOSPHATE ALDOLASE"/>
    <property type="match status" value="1"/>
</dbReference>
<keyword evidence="4" id="KW-1185">Reference proteome</keyword>
<keyword evidence="2" id="KW-0324">Glycolysis</keyword>
<name>A0A9P9IEI1_9HYPO</name>
<dbReference type="PANTHER" id="PTHR30304:SF0">
    <property type="entry name" value="D-TAGATOSE-1,6-BISPHOSPHATE ALDOLASE SUBUNIT GATY-RELATED"/>
    <property type="match status" value="1"/>
</dbReference>
<dbReference type="GO" id="GO:0004332">
    <property type="term" value="F:fructose-bisphosphate aldolase activity"/>
    <property type="evidence" value="ECO:0007669"/>
    <property type="project" value="UniProtKB-EC"/>
</dbReference>
<keyword evidence="1 2" id="KW-0862">Zinc</keyword>
<dbReference type="InterPro" id="IPR013785">
    <property type="entry name" value="Aldolase_TIM"/>
</dbReference>
<dbReference type="Gene3D" id="3.20.20.70">
    <property type="entry name" value="Aldolase class I"/>
    <property type="match status" value="1"/>
</dbReference>
<dbReference type="Pfam" id="PF01116">
    <property type="entry name" value="F_bP_aldolase"/>
    <property type="match status" value="1"/>
</dbReference>
<evidence type="ECO:0000313" key="3">
    <source>
        <dbReference type="EMBL" id="KAH7116510.1"/>
    </source>
</evidence>
<dbReference type="OrthoDB" id="2558351at2759"/>
<reference evidence="3" key="1">
    <citation type="journal article" date="2021" name="Nat. Commun.">
        <title>Genetic determinants of endophytism in the Arabidopsis root mycobiome.</title>
        <authorList>
            <person name="Mesny F."/>
            <person name="Miyauchi S."/>
            <person name="Thiergart T."/>
            <person name="Pickel B."/>
            <person name="Atanasova L."/>
            <person name="Karlsson M."/>
            <person name="Huettel B."/>
            <person name="Barry K.W."/>
            <person name="Haridas S."/>
            <person name="Chen C."/>
            <person name="Bauer D."/>
            <person name="Andreopoulos W."/>
            <person name="Pangilinan J."/>
            <person name="LaButti K."/>
            <person name="Riley R."/>
            <person name="Lipzen A."/>
            <person name="Clum A."/>
            <person name="Drula E."/>
            <person name="Henrissat B."/>
            <person name="Kohler A."/>
            <person name="Grigoriev I.V."/>
            <person name="Martin F.M."/>
            <person name="Hacquard S."/>
        </authorList>
    </citation>
    <scope>NUCLEOTIDE SEQUENCE</scope>
    <source>
        <strain evidence="3">MPI-CAGE-AT-0021</strain>
    </source>
</reference>
<comment type="pathway">
    <text evidence="2">Carbohydrate degradation; glycolysis; D-glyceraldehyde 3-phosphate and glycerone phosphate from D-glucose: step 4/4.</text>
</comment>
<dbReference type="SUPFAM" id="SSF51569">
    <property type="entry name" value="Aldolase"/>
    <property type="match status" value="1"/>
</dbReference>
<evidence type="ECO:0000256" key="2">
    <source>
        <dbReference type="RuleBase" id="RU366023"/>
    </source>
</evidence>
<dbReference type="InterPro" id="IPR050246">
    <property type="entry name" value="Class_II_FBP_aldolase"/>
</dbReference>
<gene>
    <name evidence="3" type="ORF">B0J13DRAFT_653447</name>
</gene>
<proteinExistence type="inferred from homology"/>
<dbReference type="Proteomes" id="UP000717696">
    <property type="component" value="Unassembled WGS sequence"/>
</dbReference>
<dbReference type="EMBL" id="JAGMUU010000036">
    <property type="protein sequence ID" value="KAH7116510.1"/>
    <property type="molecule type" value="Genomic_DNA"/>
</dbReference>
<evidence type="ECO:0000313" key="4">
    <source>
        <dbReference type="Proteomes" id="UP000717696"/>
    </source>
</evidence>